<keyword evidence="4" id="KW-0378">Hydrolase</keyword>
<proteinExistence type="inferred from homology"/>
<dbReference type="Gene3D" id="3.20.20.140">
    <property type="entry name" value="Metal-dependent hydrolases"/>
    <property type="match status" value="1"/>
</dbReference>
<keyword evidence="6" id="KW-0546">Nucleotide metabolism</keyword>
<reference evidence="9" key="2">
    <citation type="journal article" date="2022" name="Hortic Res">
        <title>The genome of Dioscorea zingiberensis sheds light on the biosynthesis, origin and evolution of the medicinally important diosgenin saponins.</title>
        <authorList>
            <person name="Li Y."/>
            <person name="Tan C."/>
            <person name="Li Z."/>
            <person name="Guo J."/>
            <person name="Li S."/>
            <person name="Chen X."/>
            <person name="Wang C."/>
            <person name="Dai X."/>
            <person name="Yang H."/>
            <person name="Song W."/>
            <person name="Hou L."/>
            <person name="Xu J."/>
            <person name="Tong Z."/>
            <person name="Xu A."/>
            <person name="Yuan X."/>
            <person name="Wang W."/>
            <person name="Yang Q."/>
            <person name="Chen L."/>
            <person name="Sun Z."/>
            <person name="Wang K."/>
            <person name="Pan B."/>
            <person name="Chen J."/>
            <person name="Bao Y."/>
            <person name="Liu F."/>
            <person name="Qi X."/>
            <person name="Gang D.R."/>
            <person name="Wen J."/>
            <person name="Li J."/>
        </authorList>
    </citation>
    <scope>NUCLEOTIDE SEQUENCE</scope>
    <source>
        <strain evidence="9">Dzin_1.0</strain>
    </source>
</reference>
<evidence type="ECO:0000313" key="10">
    <source>
        <dbReference type="Proteomes" id="UP001085076"/>
    </source>
</evidence>
<evidence type="ECO:0000256" key="3">
    <source>
        <dbReference type="ARBA" id="ARBA00022723"/>
    </source>
</evidence>
<dbReference type="GO" id="GO:0006154">
    <property type="term" value="P:adenosine catabolic process"/>
    <property type="evidence" value="ECO:0007669"/>
    <property type="project" value="TreeGrafter"/>
</dbReference>
<dbReference type="GO" id="GO:0046872">
    <property type="term" value="F:metal ion binding"/>
    <property type="evidence" value="ECO:0007669"/>
    <property type="project" value="UniProtKB-KW"/>
</dbReference>
<feature type="domain" description="Adenosine deaminase" evidence="8">
    <location>
        <begin position="9"/>
        <end position="345"/>
    </location>
</feature>
<dbReference type="GO" id="GO:0046103">
    <property type="term" value="P:inosine biosynthetic process"/>
    <property type="evidence" value="ECO:0007669"/>
    <property type="project" value="TreeGrafter"/>
</dbReference>
<accession>A0A9D5D2S2</accession>
<evidence type="ECO:0000256" key="6">
    <source>
        <dbReference type="ARBA" id="ARBA00023080"/>
    </source>
</evidence>
<dbReference type="SUPFAM" id="SSF51556">
    <property type="entry name" value="Metallo-dependent hydrolases"/>
    <property type="match status" value="1"/>
</dbReference>
<protein>
    <recommendedName>
        <fullName evidence="8">Adenosine deaminase domain-containing protein</fullName>
    </recommendedName>
</protein>
<evidence type="ECO:0000256" key="4">
    <source>
        <dbReference type="ARBA" id="ARBA00022801"/>
    </source>
</evidence>
<comment type="catalytic activity">
    <reaction evidence="7">
        <text>N(6)-methyl-AMP + H2O + H(+) = IMP + methylamine</text>
        <dbReference type="Rhea" id="RHEA:16001"/>
        <dbReference type="ChEBI" id="CHEBI:15377"/>
        <dbReference type="ChEBI" id="CHEBI:15378"/>
        <dbReference type="ChEBI" id="CHEBI:58053"/>
        <dbReference type="ChEBI" id="CHEBI:59338"/>
        <dbReference type="ChEBI" id="CHEBI:144842"/>
    </reaction>
    <physiologicalReaction direction="left-to-right" evidence="7">
        <dbReference type="Rhea" id="RHEA:16002"/>
    </physiologicalReaction>
</comment>
<dbReference type="PANTHER" id="PTHR11409:SF42">
    <property type="entry name" value="ADENOSINE DEAMINASE-LIKE PROTEIN"/>
    <property type="match status" value="1"/>
</dbReference>
<gene>
    <name evidence="9" type="ORF">J5N97_011457</name>
</gene>
<evidence type="ECO:0000256" key="5">
    <source>
        <dbReference type="ARBA" id="ARBA00022833"/>
    </source>
</evidence>
<dbReference type="GO" id="GO:0004000">
    <property type="term" value="F:adenosine deaminase activity"/>
    <property type="evidence" value="ECO:0007669"/>
    <property type="project" value="TreeGrafter"/>
</dbReference>
<keyword evidence="5" id="KW-0862">Zinc</keyword>
<evidence type="ECO:0000256" key="7">
    <source>
        <dbReference type="ARBA" id="ARBA00048787"/>
    </source>
</evidence>
<dbReference type="PANTHER" id="PTHR11409">
    <property type="entry name" value="ADENOSINE DEAMINASE"/>
    <property type="match status" value="1"/>
</dbReference>
<organism evidence="9 10">
    <name type="scientific">Dioscorea zingiberensis</name>
    <dbReference type="NCBI Taxonomy" id="325984"/>
    <lineage>
        <taxon>Eukaryota</taxon>
        <taxon>Viridiplantae</taxon>
        <taxon>Streptophyta</taxon>
        <taxon>Embryophyta</taxon>
        <taxon>Tracheophyta</taxon>
        <taxon>Spermatophyta</taxon>
        <taxon>Magnoliopsida</taxon>
        <taxon>Liliopsida</taxon>
        <taxon>Dioscoreales</taxon>
        <taxon>Dioscoreaceae</taxon>
        <taxon>Dioscorea</taxon>
    </lineage>
</organism>
<reference evidence="9" key="1">
    <citation type="submission" date="2021-03" db="EMBL/GenBank/DDBJ databases">
        <authorList>
            <person name="Li Z."/>
            <person name="Yang C."/>
        </authorList>
    </citation>
    <scope>NUCLEOTIDE SEQUENCE</scope>
    <source>
        <strain evidence="9">Dzin_1.0</strain>
        <tissue evidence="9">Leaf</tissue>
    </source>
</reference>
<dbReference type="EMBL" id="JAGGNH010000002">
    <property type="protein sequence ID" value="KAJ0983202.1"/>
    <property type="molecule type" value="Genomic_DNA"/>
</dbReference>
<dbReference type="FunFam" id="3.20.20.140:FF:000050">
    <property type="entry name" value="Adenosine/AMP deaminase family protein"/>
    <property type="match status" value="1"/>
</dbReference>
<evidence type="ECO:0000259" key="8">
    <source>
        <dbReference type="Pfam" id="PF00962"/>
    </source>
</evidence>
<evidence type="ECO:0000256" key="1">
    <source>
        <dbReference type="ARBA" id="ARBA00001947"/>
    </source>
</evidence>
<name>A0A9D5D2S2_9LILI</name>
<dbReference type="InterPro" id="IPR032466">
    <property type="entry name" value="Metal_Hydrolase"/>
</dbReference>
<dbReference type="InterPro" id="IPR006330">
    <property type="entry name" value="Ado/ade_deaminase"/>
</dbReference>
<dbReference type="OrthoDB" id="272271at2759"/>
<dbReference type="CDD" id="cd00443">
    <property type="entry name" value="ADA_AMPD"/>
    <property type="match status" value="1"/>
</dbReference>
<keyword evidence="3" id="KW-0479">Metal-binding</keyword>
<comment type="caution">
    <text evidence="9">The sequence shown here is derived from an EMBL/GenBank/DDBJ whole genome shotgun (WGS) entry which is preliminary data.</text>
</comment>
<dbReference type="InterPro" id="IPR001365">
    <property type="entry name" value="A_deaminase_dom"/>
</dbReference>
<dbReference type="AlphaFoldDB" id="A0A9D5D2S2"/>
<dbReference type="Pfam" id="PF00962">
    <property type="entry name" value="A_deaminase"/>
    <property type="match status" value="1"/>
</dbReference>
<dbReference type="GO" id="GO:0009117">
    <property type="term" value="P:nucleotide metabolic process"/>
    <property type="evidence" value="ECO:0007669"/>
    <property type="project" value="UniProtKB-KW"/>
</dbReference>
<sequence length="357" mass="40450">MLELCRELPKIELHAHLNGCVRDSTLLELAKLLGATDVEDVILKKGRSLKECFQLFDLYHILTTDHAILTRITQEVIEDFASENVVYLELRTTPKKNEAKGMTKRSYMEAVIDGLRAIDTVEVAFLPAANSENLIGSLPNDITHNETQRKKIFVRLLLSIDRRETTAAAMETVNLALEMKDMGVVGIDLSGNPEVGEWQTFLPALQHAKEKGLPVTLHCGEVPNNKEIHSMLDFYPQRIGHACYLEEEHWKKLKASKIPVEICLTSNYRTERISTIKEHHFADLYNANHPVSLCTDDVGLFSTDLTKEYDLAASTFGFNKEEVFQLSRNVIKFVFADDDVKRTLAAIYDAAEKRFMP</sequence>
<comment type="similarity">
    <text evidence="2">Belongs to the metallo-dependent hydrolases superfamily. Adenosine and AMP deaminases family.</text>
</comment>
<comment type="cofactor">
    <cofactor evidence="1">
        <name>Zn(2+)</name>
        <dbReference type="ChEBI" id="CHEBI:29105"/>
    </cofactor>
</comment>
<evidence type="ECO:0000256" key="2">
    <source>
        <dbReference type="ARBA" id="ARBA00006676"/>
    </source>
</evidence>
<keyword evidence="10" id="KW-1185">Reference proteome</keyword>
<evidence type="ECO:0000313" key="9">
    <source>
        <dbReference type="EMBL" id="KAJ0983202.1"/>
    </source>
</evidence>
<dbReference type="Proteomes" id="UP001085076">
    <property type="component" value="Miscellaneous, Linkage group lg02"/>
</dbReference>